<reference evidence="2" key="1">
    <citation type="submission" date="2021-06" db="EMBL/GenBank/DDBJ databases">
        <title>Comparative genomics, transcriptomics and evolutionary studies reveal genomic signatures of adaptation to plant cell wall in hemibiotrophic fungi.</title>
        <authorList>
            <consortium name="DOE Joint Genome Institute"/>
            <person name="Baroncelli R."/>
            <person name="Diaz J.F."/>
            <person name="Benocci T."/>
            <person name="Peng M."/>
            <person name="Battaglia E."/>
            <person name="Haridas S."/>
            <person name="Andreopoulos W."/>
            <person name="Labutti K."/>
            <person name="Pangilinan J."/>
            <person name="Floch G.L."/>
            <person name="Makela M.R."/>
            <person name="Henrissat B."/>
            <person name="Grigoriev I.V."/>
            <person name="Crouch J.A."/>
            <person name="De Vries R.P."/>
            <person name="Sukno S.A."/>
            <person name="Thon M.R."/>
        </authorList>
    </citation>
    <scope>NUCLEOTIDE SEQUENCE</scope>
    <source>
        <strain evidence="2">CBS 125086</strain>
    </source>
</reference>
<dbReference type="AlphaFoldDB" id="A0AAD8PVA2"/>
<keyword evidence="3" id="KW-1185">Reference proteome</keyword>
<protein>
    <submittedName>
        <fullName evidence="2">Uncharacterized protein</fullName>
    </submittedName>
</protein>
<proteinExistence type="predicted"/>
<dbReference type="GeneID" id="85442616"/>
<evidence type="ECO:0000313" key="2">
    <source>
        <dbReference type="EMBL" id="KAK1580603.1"/>
    </source>
</evidence>
<evidence type="ECO:0000313" key="3">
    <source>
        <dbReference type="Proteomes" id="UP001230504"/>
    </source>
</evidence>
<name>A0AAD8PVA2_9PEZI</name>
<dbReference type="RefSeq" id="XP_060411636.1">
    <property type="nucleotide sequence ID" value="XM_060558376.1"/>
</dbReference>
<gene>
    <name evidence="2" type="ORF">LY79DRAFT_560933</name>
</gene>
<sequence length="55" mass="5795">MAILCCSPPRLHQSPTARPDGPVPRAVSGFPETGSRQASPSLVSCSRINRAVFGM</sequence>
<dbReference type="Proteomes" id="UP001230504">
    <property type="component" value="Unassembled WGS sequence"/>
</dbReference>
<comment type="caution">
    <text evidence="2">The sequence shown here is derived from an EMBL/GenBank/DDBJ whole genome shotgun (WGS) entry which is preliminary data.</text>
</comment>
<evidence type="ECO:0000256" key="1">
    <source>
        <dbReference type="SAM" id="MobiDB-lite"/>
    </source>
</evidence>
<dbReference type="EMBL" id="JAHLJV010000053">
    <property type="protein sequence ID" value="KAK1580603.1"/>
    <property type="molecule type" value="Genomic_DNA"/>
</dbReference>
<feature type="region of interest" description="Disordered" evidence="1">
    <location>
        <begin position="10"/>
        <end position="41"/>
    </location>
</feature>
<organism evidence="2 3">
    <name type="scientific">Colletotrichum navitas</name>
    <dbReference type="NCBI Taxonomy" id="681940"/>
    <lineage>
        <taxon>Eukaryota</taxon>
        <taxon>Fungi</taxon>
        <taxon>Dikarya</taxon>
        <taxon>Ascomycota</taxon>
        <taxon>Pezizomycotina</taxon>
        <taxon>Sordariomycetes</taxon>
        <taxon>Hypocreomycetidae</taxon>
        <taxon>Glomerellales</taxon>
        <taxon>Glomerellaceae</taxon>
        <taxon>Colletotrichum</taxon>
        <taxon>Colletotrichum graminicola species complex</taxon>
    </lineage>
</organism>
<accession>A0AAD8PVA2</accession>